<evidence type="ECO:0000313" key="2">
    <source>
        <dbReference type="Proteomes" id="UP000799437"/>
    </source>
</evidence>
<gene>
    <name evidence="1" type="ORF">EJ05DRAFT_121969</name>
</gene>
<keyword evidence="2" id="KW-1185">Reference proteome</keyword>
<dbReference type="GeneID" id="54480133"/>
<evidence type="ECO:0000313" key="1">
    <source>
        <dbReference type="EMBL" id="KAF2755086.1"/>
    </source>
</evidence>
<dbReference type="AlphaFoldDB" id="A0A6A6VZ11"/>
<dbReference type="EMBL" id="ML996578">
    <property type="protein sequence ID" value="KAF2755086.1"/>
    <property type="molecule type" value="Genomic_DNA"/>
</dbReference>
<proteinExistence type="predicted"/>
<name>A0A6A6VZ11_9PEZI</name>
<reference evidence="1" key="1">
    <citation type="journal article" date="2020" name="Stud. Mycol.">
        <title>101 Dothideomycetes genomes: a test case for predicting lifestyles and emergence of pathogens.</title>
        <authorList>
            <person name="Haridas S."/>
            <person name="Albert R."/>
            <person name="Binder M."/>
            <person name="Bloem J."/>
            <person name="Labutti K."/>
            <person name="Salamov A."/>
            <person name="Andreopoulos B."/>
            <person name="Baker S."/>
            <person name="Barry K."/>
            <person name="Bills G."/>
            <person name="Bluhm B."/>
            <person name="Cannon C."/>
            <person name="Castanera R."/>
            <person name="Culley D."/>
            <person name="Daum C."/>
            <person name="Ezra D."/>
            <person name="Gonzalez J."/>
            <person name="Henrissat B."/>
            <person name="Kuo A."/>
            <person name="Liang C."/>
            <person name="Lipzen A."/>
            <person name="Lutzoni F."/>
            <person name="Magnuson J."/>
            <person name="Mondo S."/>
            <person name="Nolan M."/>
            <person name="Ohm R."/>
            <person name="Pangilinan J."/>
            <person name="Park H.-J."/>
            <person name="Ramirez L."/>
            <person name="Alfaro M."/>
            <person name="Sun H."/>
            <person name="Tritt A."/>
            <person name="Yoshinaga Y."/>
            <person name="Zwiers L.-H."/>
            <person name="Turgeon B."/>
            <person name="Goodwin S."/>
            <person name="Spatafora J."/>
            <person name="Crous P."/>
            <person name="Grigoriev I."/>
        </authorList>
    </citation>
    <scope>NUCLEOTIDE SEQUENCE</scope>
    <source>
        <strain evidence="1">CBS 121739</strain>
    </source>
</reference>
<dbReference type="Proteomes" id="UP000799437">
    <property type="component" value="Unassembled WGS sequence"/>
</dbReference>
<accession>A0A6A6VZ11</accession>
<protein>
    <submittedName>
        <fullName evidence="1">Uncharacterized protein</fullName>
    </submittedName>
</protein>
<sequence>MASHTTTPLLLLHTSHFSNKHSHESCFSAMQQSSTCAPKFTPVQQIESPNFSTPHPAKAIFQVHVTVTSGTCRYVPCSMTIYVGDAHPDRAPLTSRLQLRGCCHIAFNSCSLSSLILWSVQHSCDSGVTLRLRGAKSRLRGEAAQKQRDRVSFSLSVCIMKLASQLRGIGYHITNSL</sequence>
<organism evidence="1 2">
    <name type="scientific">Pseudovirgaria hyperparasitica</name>
    <dbReference type="NCBI Taxonomy" id="470096"/>
    <lineage>
        <taxon>Eukaryota</taxon>
        <taxon>Fungi</taxon>
        <taxon>Dikarya</taxon>
        <taxon>Ascomycota</taxon>
        <taxon>Pezizomycotina</taxon>
        <taxon>Dothideomycetes</taxon>
        <taxon>Dothideomycetes incertae sedis</taxon>
        <taxon>Acrospermales</taxon>
        <taxon>Acrospermaceae</taxon>
        <taxon>Pseudovirgaria</taxon>
    </lineage>
</organism>
<dbReference type="RefSeq" id="XP_033597537.1">
    <property type="nucleotide sequence ID" value="XM_033739079.1"/>
</dbReference>